<dbReference type="Pfam" id="PF09693">
    <property type="entry name" value="Phage_XkdX"/>
    <property type="match status" value="1"/>
</dbReference>
<evidence type="ECO:0008006" key="2">
    <source>
        <dbReference type="Google" id="ProtNLM"/>
    </source>
</evidence>
<sequence length="42" mass="4797">MKEKLARWYRQGLWTAAMVQEAVDKGLITQEDCVEIVGTEKA</sequence>
<organism evidence="1">
    <name type="scientific">Siphoviridae sp. ctvok7</name>
    <dbReference type="NCBI Taxonomy" id="2827596"/>
    <lineage>
        <taxon>Viruses</taxon>
        <taxon>Duplodnaviria</taxon>
        <taxon>Heunggongvirae</taxon>
        <taxon>Uroviricota</taxon>
        <taxon>Caudoviricetes</taxon>
    </lineage>
</organism>
<proteinExistence type="predicted"/>
<evidence type="ECO:0000313" key="1">
    <source>
        <dbReference type="EMBL" id="DAD70876.1"/>
    </source>
</evidence>
<reference evidence="1" key="1">
    <citation type="journal article" date="2021" name="Proc. Natl. Acad. Sci. U.S.A.">
        <title>A Catalog of Tens of Thousands of Viruses from Human Metagenomes Reveals Hidden Associations with Chronic Diseases.</title>
        <authorList>
            <person name="Tisza M.J."/>
            <person name="Buck C.B."/>
        </authorList>
    </citation>
    <scope>NUCLEOTIDE SEQUENCE</scope>
    <source>
        <strain evidence="1">Ctvok7</strain>
    </source>
</reference>
<name>A0A8S5LL86_9CAUD</name>
<dbReference type="EMBL" id="BK015871">
    <property type="protein sequence ID" value="DAD70876.1"/>
    <property type="molecule type" value="Genomic_DNA"/>
</dbReference>
<dbReference type="InterPro" id="IPR010022">
    <property type="entry name" value="XkdX"/>
</dbReference>
<protein>
    <recommendedName>
        <fullName evidence="2">XkdX family protein</fullName>
    </recommendedName>
</protein>
<accession>A0A8S5LL86</accession>